<sequence>MEPIPVGPPEKPGTLVFLPGTGRPNPGFTDQIREQAALVPGLSDYGVLAVDWAAAAPDEVSFVPALPPRYLADDPPGVSDASMALALFGMDLGAADPLQRAASADAPPGRPDTAFLGETLQDLVLGAVTNAGIRHRIRLTDAAGSFFSKIAFYLRHGPAARAGIAETLRSLDQDAPVVLFGHSLGSVAAVDLLSSPEVRELRVDLLVTVGSPAPWFYLLDALAYLGPTRSGPGPAVPWLNFWDERDLLSFCAERVFAGREVNVTDSEVESGKPFPESHTAYFTDPRVYRLLWENLQEARGTASGNGTGR</sequence>
<evidence type="ECO:0008006" key="3">
    <source>
        <dbReference type="Google" id="ProtNLM"/>
    </source>
</evidence>
<dbReference type="AlphaFoldDB" id="A0A5N6MRZ9"/>
<dbReference type="EMBL" id="VTFX01000001">
    <property type="protein sequence ID" value="KAD4059692.1"/>
    <property type="molecule type" value="Genomic_DNA"/>
</dbReference>
<accession>A0A5N6MRZ9</accession>
<reference evidence="1 2" key="1">
    <citation type="submission" date="2019-08" db="EMBL/GenBank/DDBJ databases">
        <title>Arthrobacter sp. nov., isolated from plateau pika and Tibetan wild ass.</title>
        <authorList>
            <person name="Ge Y."/>
        </authorList>
    </citation>
    <scope>NUCLEOTIDE SEQUENCE [LARGE SCALE GENOMIC DNA]</scope>
    <source>
        <strain evidence="1 2">785</strain>
    </source>
</reference>
<gene>
    <name evidence="1" type="ORF">GD627_00865</name>
</gene>
<protein>
    <recommendedName>
        <fullName evidence="3">Alpha/beta hydrolase</fullName>
    </recommendedName>
</protein>
<dbReference type="RefSeq" id="WP_152270981.1">
    <property type="nucleotide sequence ID" value="NZ_VTFX01000001.1"/>
</dbReference>
<evidence type="ECO:0000313" key="1">
    <source>
        <dbReference type="EMBL" id="KAD4059692.1"/>
    </source>
</evidence>
<keyword evidence="2" id="KW-1185">Reference proteome</keyword>
<dbReference type="InterPro" id="IPR029058">
    <property type="entry name" value="AB_hydrolase_fold"/>
</dbReference>
<dbReference type="Proteomes" id="UP000326852">
    <property type="component" value="Unassembled WGS sequence"/>
</dbReference>
<dbReference type="Gene3D" id="3.40.50.1820">
    <property type="entry name" value="alpha/beta hydrolase"/>
    <property type="match status" value="1"/>
</dbReference>
<name>A0A5N6MRZ9_9MICC</name>
<evidence type="ECO:0000313" key="2">
    <source>
        <dbReference type="Proteomes" id="UP000326852"/>
    </source>
</evidence>
<comment type="caution">
    <text evidence="1">The sequence shown here is derived from an EMBL/GenBank/DDBJ whole genome shotgun (WGS) entry which is preliminary data.</text>
</comment>
<organism evidence="1 2">
    <name type="scientific">Arthrobacter yangruifuii</name>
    <dbReference type="NCBI Taxonomy" id="2606616"/>
    <lineage>
        <taxon>Bacteria</taxon>
        <taxon>Bacillati</taxon>
        <taxon>Actinomycetota</taxon>
        <taxon>Actinomycetes</taxon>
        <taxon>Micrococcales</taxon>
        <taxon>Micrococcaceae</taxon>
        <taxon>Arthrobacter</taxon>
    </lineage>
</organism>
<dbReference type="SUPFAM" id="SSF53474">
    <property type="entry name" value="alpha/beta-Hydrolases"/>
    <property type="match status" value="1"/>
</dbReference>
<proteinExistence type="predicted"/>